<sequence length="110" mass="10970">MHVTDSAVQLLGMNPVIAAGAGYAARTGISTMLRTSPYAPLLGRLLAALIWGCGGMATLTAVGVAPSVTVPLALTVLTVVLLTLALAFAAGLLRPARTVAPASTAESARS</sequence>
<reference evidence="3" key="1">
    <citation type="journal article" date="2019" name="Int. J. Syst. Evol. Microbiol.">
        <title>The Global Catalogue of Microorganisms (GCM) 10K type strain sequencing project: providing services to taxonomists for standard genome sequencing and annotation.</title>
        <authorList>
            <consortium name="The Broad Institute Genomics Platform"/>
            <consortium name="The Broad Institute Genome Sequencing Center for Infectious Disease"/>
            <person name="Wu L."/>
            <person name="Ma J."/>
        </authorList>
    </citation>
    <scope>NUCLEOTIDE SEQUENCE [LARGE SCALE GENOMIC DNA]</scope>
    <source>
        <strain evidence="3">IBRC-M 10490</strain>
    </source>
</reference>
<keyword evidence="1" id="KW-0812">Transmembrane</keyword>
<comment type="caution">
    <text evidence="2">The sequence shown here is derived from an EMBL/GenBank/DDBJ whole genome shotgun (WGS) entry which is preliminary data.</text>
</comment>
<name>A0ABV8VL65_9NOCA</name>
<evidence type="ECO:0000313" key="2">
    <source>
        <dbReference type="EMBL" id="MFC4375535.1"/>
    </source>
</evidence>
<dbReference type="Proteomes" id="UP001595844">
    <property type="component" value="Unassembled WGS sequence"/>
</dbReference>
<evidence type="ECO:0000256" key="1">
    <source>
        <dbReference type="SAM" id="Phobius"/>
    </source>
</evidence>
<feature type="transmembrane region" description="Helical" evidence="1">
    <location>
        <begin position="72"/>
        <end position="93"/>
    </location>
</feature>
<keyword evidence="1" id="KW-0472">Membrane</keyword>
<proteinExistence type="predicted"/>
<keyword evidence="3" id="KW-1185">Reference proteome</keyword>
<organism evidence="2 3">
    <name type="scientific">Nocardia halotolerans</name>
    <dbReference type="NCBI Taxonomy" id="1755878"/>
    <lineage>
        <taxon>Bacteria</taxon>
        <taxon>Bacillati</taxon>
        <taxon>Actinomycetota</taxon>
        <taxon>Actinomycetes</taxon>
        <taxon>Mycobacteriales</taxon>
        <taxon>Nocardiaceae</taxon>
        <taxon>Nocardia</taxon>
    </lineage>
</organism>
<dbReference type="RefSeq" id="WP_378562402.1">
    <property type="nucleotide sequence ID" value="NZ_JBHSDL010000014.1"/>
</dbReference>
<protein>
    <submittedName>
        <fullName evidence="2">Uncharacterized protein</fullName>
    </submittedName>
</protein>
<accession>A0ABV8VL65</accession>
<dbReference type="EMBL" id="JBHSDL010000014">
    <property type="protein sequence ID" value="MFC4375535.1"/>
    <property type="molecule type" value="Genomic_DNA"/>
</dbReference>
<feature type="transmembrane region" description="Helical" evidence="1">
    <location>
        <begin position="45"/>
        <end position="66"/>
    </location>
</feature>
<evidence type="ECO:0000313" key="3">
    <source>
        <dbReference type="Proteomes" id="UP001595844"/>
    </source>
</evidence>
<feature type="transmembrane region" description="Helical" evidence="1">
    <location>
        <begin position="6"/>
        <end position="25"/>
    </location>
</feature>
<gene>
    <name evidence="2" type="ORF">ACFO5K_15640</name>
</gene>
<keyword evidence="1" id="KW-1133">Transmembrane helix</keyword>